<dbReference type="STRING" id="1423783.FC50_GL001123"/>
<keyword evidence="4" id="KW-0804">Transcription</keyword>
<dbReference type="CDD" id="cd05466">
    <property type="entry name" value="PBP2_LTTR_substrate"/>
    <property type="match status" value="1"/>
</dbReference>
<dbReference type="GO" id="GO:0003700">
    <property type="term" value="F:DNA-binding transcription factor activity"/>
    <property type="evidence" value="ECO:0007669"/>
    <property type="project" value="InterPro"/>
</dbReference>
<evidence type="ECO:0000256" key="1">
    <source>
        <dbReference type="ARBA" id="ARBA00009437"/>
    </source>
</evidence>
<dbReference type="RefSeq" id="WP_054650549.1">
    <property type="nucleotide sequence ID" value="NZ_AZFJ01000049.1"/>
</dbReference>
<keyword evidence="7" id="KW-1185">Reference proteome</keyword>
<dbReference type="InterPro" id="IPR005119">
    <property type="entry name" value="LysR_subst-bd"/>
</dbReference>
<dbReference type="GO" id="GO:0003677">
    <property type="term" value="F:DNA binding"/>
    <property type="evidence" value="ECO:0007669"/>
    <property type="project" value="UniProtKB-KW"/>
</dbReference>
<evidence type="ECO:0000256" key="4">
    <source>
        <dbReference type="ARBA" id="ARBA00023163"/>
    </source>
</evidence>
<accession>A0A0R1TX46</accession>
<dbReference type="SUPFAM" id="SSF46785">
    <property type="entry name" value="Winged helix' DNA-binding domain"/>
    <property type="match status" value="1"/>
</dbReference>
<dbReference type="OrthoDB" id="9803735at2"/>
<dbReference type="PATRIC" id="fig|1423783.4.peg.1163"/>
<dbReference type="Pfam" id="PF03466">
    <property type="entry name" value="LysR_substrate"/>
    <property type="match status" value="1"/>
</dbReference>
<comment type="caution">
    <text evidence="6">The sequence shown here is derived from an EMBL/GenBank/DDBJ whole genome shotgun (WGS) entry which is preliminary data.</text>
</comment>
<evidence type="ECO:0000256" key="2">
    <source>
        <dbReference type="ARBA" id="ARBA00023015"/>
    </source>
</evidence>
<proteinExistence type="inferred from homology"/>
<sequence>MELRLLEYFWTVADAGTVSEAARRLHVTQPTVSRQIQALEDELDTQLFDREHNHLTLTEAGVFLRSRAEEILSLTQQTERAFTDRQRAVMTGNLRIGCVEADNSATMAMMLEEMTAEYPEVTFTITTGDGDIIADQLDKGLVDVAILIDPVDTAKYESLRLPRVERWGLLMSTEAFLAERDAVTPADLGGLPLITSQRPAVQTMLDEWLDGAVPPHIIGHYNLNFNVVPLVERQVGMALGIAGVTRDVDHSKLKFVPLSPALTTHCVLVWRRNRVLTPLVADYIRRFREAFN</sequence>
<protein>
    <submittedName>
        <fullName evidence="6">LysR family transcriptional regulator</fullName>
    </submittedName>
</protein>
<dbReference type="PROSITE" id="PS50931">
    <property type="entry name" value="HTH_LYSR"/>
    <property type="match status" value="1"/>
</dbReference>
<dbReference type="SUPFAM" id="SSF53850">
    <property type="entry name" value="Periplasmic binding protein-like II"/>
    <property type="match status" value="1"/>
</dbReference>
<dbReference type="Proteomes" id="UP000051922">
    <property type="component" value="Unassembled WGS sequence"/>
</dbReference>
<dbReference type="EMBL" id="AZFJ01000049">
    <property type="protein sequence ID" value="KRL85735.1"/>
    <property type="molecule type" value="Genomic_DNA"/>
</dbReference>
<dbReference type="InterPro" id="IPR036390">
    <property type="entry name" value="WH_DNA-bd_sf"/>
</dbReference>
<dbReference type="AlphaFoldDB" id="A0A0R1TX46"/>
<dbReference type="GO" id="GO:0032993">
    <property type="term" value="C:protein-DNA complex"/>
    <property type="evidence" value="ECO:0007669"/>
    <property type="project" value="TreeGrafter"/>
</dbReference>
<dbReference type="PRINTS" id="PR00039">
    <property type="entry name" value="HTHLYSR"/>
</dbReference>
<feature type="domain" description="HTH lysR-type" evidence="5">
    <location>
        <begin position="1"/>
        <end position="58"/>
    </location>
</feature>
<evidence type="ECO:0000256" key="3">
    <source>
        <dbReference type="ARBA" id="ARBA00023125"/>
    </source>
</evidence>
<name>A0A0R1TX46_9LACO</name>
<gene>
    <name evidence="6" type="ORF">FC50_GL001123</name>
</gene>
<dbReference type="PANTHER" id="PTHR30346">
    <property type="entry name" value="TRANSCRIPTIONAL DUAL REGULATOR HCAR-RELATED"/>
    <property type="match status" value="1"/>
</dbReference>
<evidence type="ECO:0000259" key="5">
    <source>
        <dbReference type="PROSITE" id="PS50931"/>
    </source>
</evidence>
<keyword evidence="3" id="KW-0238">DNA-binding</keyword>
<keyword evidence="2" id="KW-0805">Transcription regulation</keyword>
<dbReference type="Gene3D" id="1.10.10.10">
    <property type="entry name" value="Winged helix-like DNA-binding domain superfamily/Winged helix DNA-binding domain"/>
    <property type="match status" value="1"/>
</dbReference>
<organism evidence="6 7">
    <name type="scientific">Lacticaseibacillus pantheris DSM 15945 = JCM 12539 = NBRC 106106</name>
    <dbReference type="NCBI Taxonomy" id="1423783"/>
    <lineage>
        <taxon>Bacteria</taxon>
        <taxon>Bacillati</taxon>
        <taxon>Bacillota</taxon>
        <taxon>Bacilli</taxon>
        <taxon>Lactobacillales</taxon>
        <taxon>Lactobacillaceae</taxon>
        <taxon>Lacticaseibacillus</taxon>
    </lineage>
</organism>
<dbReference type="Gene3D" id="3.40.190.290">
    <property type="match status" value="1"/>
</dbReference>
<dbReference type="PANTHER" id="PTHR30346:SF0">
    <property type="entry name" value="HCA OPERON TRANSCRIPTIONAL ACTIVATOR HCAR"/>
    <property type="match status" value="1"/>
</dbReference>
<comment type="similarity">
    <text evidence="1">Belongs to the LysR transcriptional regulatory family.</text>
</comment>
<dbReference type="InterPro" id="IPR036388">
    <property type="entry name" value="WH-like_DNA-bd_sf"/>
</dbReference>
<dbReference type="InterPro" id="IPR000847">
    <property type="entry name" value="LysR_HTH_N"/>
</dbReference>
<dbReference type="Pfam" id="PF00126">
    <property type="entry name" value="HTH_1"/>
    <property type="match status" value="1"/>
</dbReference>
<dbReference type="FunFam" id="1.10.10.10:FF:000001">
    <property type="entry name" value="LysR family transcriptional regulator"/>
    <property type="match status" value="1"/>
</dbReference>
<evidence type="ECO:0000313" key="6">
    <source>
        <dbReference type="EMBL" id="KRL85735.1"/>
    </source>
</evidence>
<evidence type="ECO:0000313" key="7">
    <source>
        <dbReference type="Proteomes" id="UP000051922"/>
    </source>
</evidence>
<reference evidence="6 7" key="1">
    <citation type="journal article" date="2015" name="Genome Announc.">
        <title>Expanding the biotechnology potential of lactobacilli through comparative genomics of 213 strains and associated genera.</title>
        <authorList>
            <person name="Sun Z."/>
            <person name="Harris H.M."/>
            <person name="McCann A."/>
            <person name="Guo C."/>
            <person name="Argimon S."/>
            <person name="Zhang W."/>
            <person name="Yang X."/>
            <person name="Jeffery I.B."/>
            <person name="Cooney J.C."/>
            <person name="Kagawa T.F."/>
            <person name="Liu W."/>
            <person name="Song Y."/>
            <person name="Salvetti E."/>
            <person name="Wrobel A."/>
            <person name="Rasinkangas P."/>
            <person name="Parkhill J."/>
            <person name="Rea M.C."/>
            <person name="O'Sullivan O."/>
            <person name="Ritari J."/>
            <person name="Douillard F.P."/>
            <person name="Paul Ross R."/>
            <person name="Yang R."/>
            <person name="Briner A.E."/>
            <person name="Felis G.E."/>
            <person name="de Vos W.M."/>
            <person name="Barrangou R."/>
            <person name="Klaenhammer T.R."/>
            <person name="Caufield P.W."/>
            <person name="Cui Y."/>
            <person name="Zhang H."/>
            <person name="O'Toole P.W."/>
        </authorList>
    </citation>
    <scope>NUCLEOTIDE SEQUENCE [LARGE SCALE GENOMIC DNA]</scope>
    <source>
        <strain evidence="6 7">DSM 15945</strain>
    </source>
</reference>